<feature type="domain" description="Tr-type G" evidence="8">
    <location>
        <begin position="6"/>
        <end position="188"/>
    </location>
</feature>
<dbReference type="InterPro" id="IPR000795">
    <property type="entry name" value="T_Tr_GTP-bd_dom"/>
</dbReference>
<dbReference type="PRINTS" id="PR00315">
    <property type="entry name" value="ELONGATNFCT"/>
</dbReference>
<evidence type="ECO:0000256" key="2">
    <source>
        <dbReference type="ARBA" id="ARBA00022741"/>
    </source>
</evidence>
<dbReference type="InterPro" id="IPR005225">
    <property type="entry name" value="Small_GTP-bd"/>
</dbReference>
<comment type="function">
    <text evidence="7">Required for accurate and efficient protein synthesis under certain stress conditions. May act as a fidelity factor of the translation reaction, by catalyzing a one-codon backward translocation of tRNAs on improperly translocated ribosomes. Back-translocation proceeds from a post-translocation (POST) complex to a pre-translocation (PRE) complex, thus giving elongation factor G a second chance to translocate the tRNAs correctly. Binds to ribosomes in a GTP-dependent manner.</text>
</comment>
<comment type="subcellular location">
    <subcellularLocation>
        <location evidence="7">Cell membrane</location>
        <topology evidence="7">Peripheral membrane protein</topology>
        <orientation evidence="7">Cytoplasmic side</orientation>
    </subcellularLocation>
</comment>
<feature type="binding site" evidence="7">
    <location>
        <begin position="135"/>
        <end position="138"/>
    </location>
    <ligand>
        <name>GTP</name>
        <dbReference type="ChEBI" id="CHEBI:37565"/>
    </ligand>
</feature>
<dbReference type="Pfam" id="PF00009">
    <property type="entry name" value="GTP_EFTU"/>
    <property type="match status" value="1"/>
</dbReference>
<accession>A0AAU8RQV5</accession>
<dbReference type="Gene3D" id="3.30.70.870">
    <property type="entry name" value="Elongation Factor G (Translational Gtpase), domain 3"/>
    <property type="match status" value="1"/>
</dbReference>
<dbReference type="InterPro" id="IPR035647">
    <property type="entry name" value="EFG_III/V"/>
</dbReference>
<dbReference type="PANTHER" id="PTHR43512">
    <property type="entry name" value="TRANSLATION FACTOR GUF1-RELATED"/>
    <property type="match status" value="1"/>
</dbReference>
<dbReference type="CDD" id="cd01890">
    <property type="entry name" value="LepA"/>
    <property type="match status" value="1"/>
</dbReference>
<keyword evidence="4 7" id="KW-0648">Protein biosynthesis</keyword>
<dbReference type="HAMAP" id="MF_00071">
    <property type="entry name" value="LepA"/>
    <property type="match status" value="1"/>
</dbReference>
<dbReference type="CDD" id="cd03699">
    <property type="entry name" value="EF4_II"/>
    <property type="match status" value="1"/>
</dbReference>
<dbReference type="InterPro" id="IPR006297">
    <property type="entry name" value="EF-4"/>
</dbReference>
<dbReference type="Gene3D" id="3.30.70.240">
    <property type="match status" value="1"/>
</dbReference>
<evidence type="ECO:0000313" key="10">
    <source>
        <dbReference type="Proteomes" id="UP000031624"/>
    </source>
</evidence>
<dbReference type="KEGG" id="paly:O3E_01410"/>
<dbReference type="GO" id="GO:0097216">
    <property type="term" value="F:guanosine tetraphosphate binding"/>
    <property type="evidence" value="ECO:0007669"/>
    <property type="project" value="UniProtKB-ARBA"/>
</dbReference>
<dbReference type="InterPro" id="IPR035654">
    <property type="entry name" value="LepA_IV"/>
</dbReference>
<dbReference type="FunFam" id="3.40.50.300:FF:000078">
    <property type="entry name" value="Elongation factor 4"/>
    <property type="match status" value="1"/>
</dbReference>
<dbReference type="Gene3D" id="3.40.50.300">
    <property type="entry name" value="P-loop containing nucleotide triphosphate hydrolases"/>
    <property type="match status" value="1"/>
</dbReference>
<dbReference type="GO" id="GO:0045727">
    <property type="term" value="P:positive regulation of translation"/>
    <property type="evidence" value="ECO:0007669"/>
    <property type="project" value="UniProtKB-UniRule"/>
</dbReference>
<dbReference type="InterPro" id="IPR031157">
    <property type="entry name" value="G_TR_CS"/>
</dbReference>
<organism evidence="9 10">
    <name type="scientific">Candidatus Portiera aleyrodidarum MED</name>
    <name type="common">Bemisia tabaci</name>
    <dbReference type="NCBI Taxonomy" id="1163752"/>
    <lineage>
        <taxon>Bacteria</taxon>
        <taxon>Pseudomonadati</taxon>
        <taxon>Pseudomonadota</taxon>
        <taxon>Gammaproteobacteria</taxon>
        <taxon>Candidatus Johnevansiales</taxon>
        <taxon>Candidatus Johnevansiaceae</taxon>
        <taxon>Candidatus Portiera</taxon>
    </lineage>
</organism>
<dbReference type="NCBIfam" id="TIGR00231">
    <property type="entry name" value="small_GTP"/>
    <property type="match status" value="1"/>
</dbReference>
<dbReference type="Proteomes" id="UP000031624">
    <property type="component" value="Chromosome"/>
</dbReference>
<comment type="catalytic activity">
    <reaction evidence="7">
        <text>GTP + H2O = GDP + phosphate + H(+)</text>
        <dbReference type="Rhea" id="RHEA:19669"/>
        <dbReference type="ChEBI" id="CHEBI:15377"/>
        <dbReference type="ChEBI" id="CHEBI:15378"/>
        <dbReference type="ChEBI" id="CHEBI:37565"/>
        <dbReference type="ChEBI" id="CHEBI:43474"/>
        <dbReference type="ChEBI" id="CHEBI:58189"/>
        <dbReference type="EC" id="3.6.5.n1"/>
    </reaction>
</comment>
<evidence type="ECO:0000259" key="8">
    <source>
        <dbReference type="PROSITE" id="PS51722"/>
    </source>
</evidence>
<keyword evidence="2 7" id="KW-0547">Nucleotide-binding</keyword>
<reference evidence="9 10" key="1">
    <citation type="submission" date="2014-04" db="EMBL/GenBank/DDBJ databases">
        <title>Genome reduction and metabolic complementation of the dual endosymbionts in the whitefly Bemisia tabaci.</title>
        <authorList>
            <person name="Rao Q."/>
            <person name="Rollat-Farnier P.-A."/>
            <person name="Zhang Z.-X."/>
            <person name="Santos-Garcia D."/>
            <person name="Silva F.J."/>
            <person name="Moya A."/>
            <person name="Zhu D.-T."/>
            <person name="Klein C.C."/>
            <person name="Vavre F."/>
            <person name="Sagot M.-F."/>
            <person name="Liu S.-S."/>
            <person name="Mouton L."/>
            <person name="Wang X.-W."/>
        </authorList>
    </citation>
    <scope>NUCLEOTIDE SEQUENCE [LARGE SCALE GENOMIC DNA]</scope>
    <source>
        <strain evidence="9 10">BT-Q</strain>
    </source>
</reference>
<dbReference type="InterPro" id="IPR038363">
    <property type="entry name" value="LepA_C_sf"/>
</dbReference>
<dbReference type="Pfam" id="PF03144">
    <property type="entry name" value="GTP_EFTU_D2"/>
    <property type="match status" value="1"/>
</dbReference>
<dbReference type="Gene3D" id="3.30.70.2570">
    <property type="entry name" value="Elongation factor 4, C-terminal domain"/>
    <property type="match status" value="1"/>
</dbReference>
<dbReference type="InterPro" id="IPR000640">
    <property type="entry name" value="EFG_V-like"/>
</dbReference>
<dbReference type="EC" id="3.6.5.n1" evidence="7"/>
<dbReference type="FunFam" id="2.40.30.10:FF:000015">
    <property type="entry name" value="Translation factor GUF1, mitochondrial"/>
    <property type="match status" value="1"/>
</dbReference>
<keyword evidence="5 7" id="KW-0342">GTP-binding</keyword>
<dbReference type="RefSeq" id="WP_014943278.1">
    <property type="nucleotide sequence ID" value="NZ_CP007563.1"/>
</dbReference>
<feature type="binding site" evidence="7">
    <location>
        <begin position="18"/>
        <end position="23"/>
    </location>
    <ligand>
        <name>GTP</name>
        <dbReference type="ChEBI" id="CHEBI:37565"/>
    </ligand>
</feature>
<comment type="similarity">
    <text evidence="1 7">Belongs to the TRAFAC class translation factor GTPase superfamily. Classic translation factor GTPase family. LepA subfamily.</text>
</comment>
<keyword evidence="3 7" id="KW-0378">Hydrolase</keyword>
<dbReference type="GO" id="GO:0003746">
    <property type="term" value="F:translation elongation factor activity"/>
    <property type="evidence" value="ECO:0007669"/>
    <property type="project" value="UniProtKB-UniRule"/>
</dbReference>
<dbReference type="EMBL" id="CP007563">
    <property type="protein sequence ID" value="AJF24166.1"/>
    <property type="molecule type" value="Genomic_DNA"/>
</dbReference>
<dbReference type="Pfam" id="PF00679">
    <property type="entry name" value="EFG_C"/>
    <property type="match status" value="1"/>
</dbReference>
<evidence type="ECO:0000256" key="4">
    <source>
        <dbReference type="ARBA" id="ARBA00022917"/>
    </source>
</evidence>
<dbReference type="GO" id="GO:0005886">
    <property type="term" value="C:plasma membrane"/>
    <property type="evidence" value="ECO:0007669"/>
    <property type="project" value="UniProtKB-SubCell"/>
</dbReference>
<dbReference type="FunFam" id="3.30.70.240:FF:000007">
    <property type="entry name" value="Translation factor GUF1, mitochondrial"/>
    <property type="match status" value="1"/>
</dbReference>
<dbReference type="SUPFAM" id="SSF52540">
    <property type="entry name" value="P-loop containing nucleoside triphosphate hydrolases"/>
    <property type="match status" value="1"/>
</dbReference>
<dbReference type="GO" id="GO:0005525">
    <property type="term" value="F:GTP binding"/>
    <property type="evidence" value="ECO:0007669"/>
    <property type="project" value="UniProtKB-UniRule"/>
</dbReference>
<dbReference type="PANTHER" id="PTHR43512:SF4">
    <property type="entry name" value="TRANSLATION FACTOR GUF1 HOMOLOG, CHLOROPLASTIC"/>
    <property type="match status" value="1"/>
</dbReference>
<keyword evidence="9" id="KW-0251">Elongation factor</keyword>
<name>A0AAU8RQV5_9GAMM</name>
<dbReference type="GO" id="GO:0003924">
    <property type="term" value="F:GTPase activity"/>
    <property type="evidence" value="ECO:0007669"/>
    <property type="project" value="UniProtKB-UniRule"/>
</dbReference>
<dbReference type="PROSITE" id="PS51722">
    <property type="entry name" value="G_TR_2"/>
    <property type="match status" value="1"/>
</dbReference>
<dbReference type="AlphaFoldDB" id="A0AAU8RQV5"/>
<evidence type="ECO:0000256" key="6">
    <source>
        <dbReference type="ARBA" id="ARBA00023136"/>
    </source>
</evidence>
<dbReference type="CDD" id="cd03709">
    <property type="entry name" value="lepA_C"/>
    <property type="match status" value="1"/>
</dbReference>
<dbReference type="SUPFAM" id="SSF54980">
    <property type="entry name" value="EF-G C-terminal domain-like"/>
    <property type="match status" value="2"/>
</dbReference>
<gene>
    <name evidence="7" type="primary">lepA</name>
    <name evidence="9" type="ORF">O3E_01410</name>
</gene>
<dbReference type="NCBIfam" id="TIGR01393">
    <property type="entry name" value="lepA"/>
    <property type="match status" value="1"/>
</dbReference>
<evidence type="ECO:0000313" key="9">
    <source>
        <dbReference type="EMBL" id="AJF24166.1"/>
    </source>
</evidence>
<dbReference type="InterPro" id="IPR013842">
    <property type="entry name" value="LepA_CTD"/>
</dbReference>
<keyword evidence="6 7" id="KW-0472">Membrane</keyword>
<evidence type="ECO:0000256" key="3">
    <source>
        <dbReference type="ARBA" id="ARBA00022801"/>
    </source>
</evidence>
<evidence type="ECO:0000256" key="7">
    <source>
        <dbReference type="HAMAP-Rule" id="MF_00071"/>
    </source>
</evidence>
<dbReference type="InterPro" id="IPR004161">
    <property type="entry name" value="EFTu-like_2"/>
</dbReference>
<protein>
    <recommendedName>
        <fullName evidence="7">Elongation factor 4</fullName>
        <shortName evidence="7">EF-4</shortName>
        <ecNumber evidence="7">3.6.5.n1</ecNumber>
    </recommendedName>
    <alternativeName>
        <fullName evidence="7">Ribosomal back-translocase LepA</fullName>
    </alternativeName>
</protein>
<sequence>MLINTKNIRNFAIIAHINHGKSTLADRLIQLCGGLYKRDFKNQVLDSLDIERERGITIKSQAVTLFYKSKQGKTYRLNLIDTPGHVDFMYEVSRSLYACEGALLLIDASQGIESQTITNFYTAFKRDLTIIPVVNKIDLPQASPKYTISNIKKIFNLHFQSVCCISTKLGLGIKVLLETLIKTIHNPKGDPYKKLLALIIDSWFSKYLGVISLVRIFDGNLKKGDQVIINSTGQSWYIQTVGFYTPKRCLTLKLSAGQVGFFVAGIKDIHGAPVGDTITHANANTDHRISGFKKVKSKIFAGLYPENVKDFKHFSTVLERLALNDASLIYTPENSNVYGCGFRIGFLGSLHLEIIKERIEREHGIKIIITLPSVKYKIKLQTGKIEYIYDPSKLPENYKLFKLYEPIVLARIIVPKIYVGNIIKECITFRGKQLCVVFINNFIKMIYELPMAEVITNFFNRLKSVSKGYASLDYEFYRFKKSNMVRLDILINNNRIEALTMIVPFDKAYKQGQFILKRIKLLLSKQLFDLNIKAVSYKKTLAKTQIKAIRKNVTAKCYGGDITRKKKLIEKQKEGKKRMKSIGNIEIKLNKNIFLSLFKTPNLFDQFS</sequence>
<dbReference type="GO" id="GO:0043022">
    <property type="term" value="F:ribosome binding"/>
    <property type="evidence" value="ECO:0007669"/>
    <property type="project" value="UniProtKB-UniRule"/>
</dbReference>
<dbReference type="InterPro" id="IPR027417">
    <property type="entry name" value="P-loop_NTPase"/>
</dbReference>
<dbReference type="Gene3D" id="2.40.30.10">
    <property type="entry name" value="Translation factors"/>
    <property type="match status" value="1"/>
</dbReference>
<evidence type="ECO:0000256" key="1">
    <source>
        <dbReference type="ARBA" id="ARBA00005454"/>
    </source>
</evidence>
<dbReference type="Pfam" id="PF06421">
    <property type="entry name" value="LepA_C"/>
    <property type="match status" value="1"/>
</dbReference>
<evidence type="ECO:0000256" key="5">
    <source>
        <dbReference type="ARBA" id="ARBA00023134"/>
    </source>
</evidence>
<keyword evidence="7" id="KW-1003">Cell membrane</keyword>
<proteinExistence type="inferred from homology"/>
<dbReference type="PROSITE" id="PS00301">
    <property type="entry name" value="G_TR_1"/>
    <property type="match status" value="1"/>
</dbReference>